<evidence type="ECO:0000259" key="11">
    <source>
        <dbReference type="PROSITE" id="PS52015"/>
    </source>
</evidence>
<feature type="domain" description="TonB C-terminal" evidence="11">
    <location>
        <begin position="171"/>
        <end position="261"/>
    </location>
</feature>
<dbReference type="PROSITE" id="PS52015">
    <property type="entry name" value="TONB_CTD"/>
    <property type="match status" value="1"/>
</dbReference>
<evidence type="ECO:0000256" key="9">
    <source>
        <dbReference type="ARBA" id="ARBA00023136"/>
    </source>
</evidence>
<comment type="similarity">
    <text evidence="2">Belongs to the TonB family.</text>
</comment>
<organism evidence="12 13">
    <name type="scientific">Hymenobacter jeollabukensis</name>
    <dbReference type="NCBI Taxonomy" id="2025313"/>
    <lineage>
        <taxon>Bacteria</taxon>
        <taxon>Pseudomonadati</taxon>
        <taxon>Bacteroidota</taxon>
        <taxon>Cytophagia</taxon>
        <taxon>Cytophagales</taxon>
        <taxon>Hymenobacteraceae</taxon>
        <taxon>Hymenobacter</taxon>
    </lineage>
</organism>
<dbReference type="SUPFAM" id="SSF74653">
    <property type="entry name" value="TolA/TonB C-terminal domain"/>
    <property type="match status" value="1"/>
</dbReference>
<keyword evidence="4" id="KW-1003">Cell membrane</keyword>
<dbReference type="Proteomes" id="UP000305517">
    <property type="component" value="Unassembled WGS sequence"/>
</dbReference>
<reference evidence="12 13" key="1">
    <citation type="submission" date="2019-05" db="EMBL/GenBank/DDBJ databases">
        <title>Hymenobacter edaphi sp. nov., isolated from abandoned arsenic-contaminated farmland soil.</title>
        <authorList>
            <person name="Nie L."/>
        </authorList>
    </citation>
    <scope>NUCLEOTIDE SEQUENCE [LARGE SCALE GENOMIC DNA]</scope>
    <source>
        <strain evidence="12 13">1-3-3-8</strain>
    </source>
</reference>
<accession>A0A5R8WPQ1</accession>
<dbReference type="NCBIfam" id="TIGR01352">
    <property type="entry name" value="tonB_Cterm"/>
    <property type="match status" value="1"/>
</dbReference>
<dbReference type="GO" id="GO:0031992">
    <property type="term" value="F:energy transducer activity"/>
    <property type="evidence" value="ECO:0007669"/>
    <property type="project" value="TreeGrafter"/>
</dbReference>
<dbReference type="GO" id="GO:0055085">
    <property type="term" value="P:transmembrane transport"/>
    <property type="evidence" value="ECO:0007669"/>
    <property type="project" value="InterPro"/>
</dbReference>
<dbReference type="InterPro" id="IPR051045">
    <property type="entry name" value="TonB-dependent_transducer"/>
</dbReference>
<dbReference type="PANTHER" id="PTHR33446:SF2">
    <property type="entry name" value="PROTEIN TONB"/>
    <property type="match status" value="1"/>
</dbReference>
<dbReference type="GO" id="GO:0098797">
    <property type="term" value="C:plasma membrane protein complex"/>
    <property type="evidence" value="ECO:0007669"/>
    <property type="project" value="TreeGrafter"/>
</dbReference>
<feature type="signal peptide" evidence="10">
    <location>
        <begin position="1"/>
        <end position="26"/>
    </location>
</feature>
<evidence type="ECO:0000256" key="1">
    <source>
        <dbReference type="ARBA" id="ARBA00004383"/>
    </source>
</evidence>
<evidence type="ECO:0000256" key="8">
    <source>
        <dbReference type="ARBA" id="ARBA00022989"/>
    </source>
</evidence>
<keyword evidence="10" id="KW-0732">Signal</keyword>
<dbReference type="InterPro" id="IPR006260">
    <property type="entry name" value="TonB/TolA_C"/>
</dbReference>
<evidence type="ECO:0000256" key="5">
    <source>
        <dbReference type="ARBA" id="ARBA00022519"/>
    </source>
</evidence>
<dbReference type="PANTHER" id="PTHR33446">
    <property type="entry name" value="PROTEIN TONB-RELATED"/>
    <property type="match status" value="1"/>
</dbReference>
<keyword evidence="8" id="KW-1133">Transmembrane helix</keyword>
<feature type="chain" id="PRO_5024406757" evidence="10">
    <location>
        <begin position="27"/>
        <end position="261"/>
    </location>
</feature>
<evidence type="ECO:0000256" key="4">
    <source>
        <dbReference type="ARBA" id="ARBA00022475"/>
    </source>
</evidence>
<keyword evidence="5" id="KW-0997">Cell inner membrane</keyword>
<proteinExistence type="inferred from homology"/>
<evidence type="ECO:0000256" key="2">
    <source>
        <dbReference type="ARBA" id="ARBA00006555"/>
    </source>
</evidence>
<comment type="caution">
    <text evidence="12">The sequence shown here is derived from an EMBL/GenBank/DDBJ whole genome shotgun (WGS) entry which is preliminary data.</text>
</comment>
<dbReference type="RefSeq" id="WP_138078635.1">
    <property type="nucleotide sequence ID" value="NZ_VAJM01000006.1"/>
</dbReference>
<keyword evidence="7" id="KW-0653">Protein transport</keyword>
<dbReference type="Pfam" id="PF07661">
    <property type="entry name" value="MORN_2"/>
    <property type="match status" value="3"/>
</dbReference>
<dbReference type="Gene3D" id="3.30.1150.10">
    <property type="match status" value="1"/>
</dbReference>
<evidence type="ECO:0000256" key="10">
    <source>
        <dbReference type="SAM" id="SignalP"/>
    </source>
</evidence>
<dbReference type="OrthoDB" id="9812355at2"/>
<keyword evidence="13" id="KW-1185">Reference proteome</keyword>
<keyword evidence="9" id="KW-0472">Membrane</keyword>
<evidence type="ECO:0000256" key="3">
    <source>
        <dbReference type="ARBA" id="ARBA00022448"/>
    </source>
</evidence>
<keyword evidence="6" id="KW-0812">Transmembrane</keyword>
<dbReference type="AlphaFoldDB" id="A0A5R8WPQ1"/>
<dbReference type="Pfam" id="PF03544">
    <property type="entry name" value="TonB_C"/>
    <property type="match status" value="1"/>
</dbReference>
<evidence type="ECO:0000256" key="6">
    <source>
        <dbReference type="ARBA" id="ARBA00022692"/>
    </source>
</evidence>
<dbReference type="EMBL" id="VAJM01000006">
    <property type="protein sequence ID" value="TLM91733.1"/>
    <property type="molecule type" value="Genomic_DNA"/>
</dbReference>
<evidence type="ECO:0000313" key="13">
    <source>
        <dbReference type="Proteomes" id="UP000305517"/>
    </source>
</evidence>
<dbReference type="InterPro" id="IPR037682">
    <property type="entry name" value="TonB_C"/>
</dbReference>
<sequence length="261" mass="28742">MICTSVKRALGAAGALLMLVSLPGGVAESAAQGMGGRTVNEHFQAQGLNADFGFGPGHSFRDETQLLDSVRGIITSYYPSGKVWQVMPYAHVRKKIVEGTERRYYESGQLLAEEEFVNNKRHGWLRTYYPTGQLRRQEQYADGQQTAAQCFGPDGQTVPYAPYVVFPEFPGGITGLMQAIATRTRYPAKAQRNDITGKVFISFVVDRQGRLQNANVSQAAHPLLDAEALRVVRTLSGWTPARLDGDVVDVQFGVPVTFRLE</sequence>
<dbReference type="GO" id="GO:0015031">
    <property type="term" value="P:protein transport"/>
    <property type="evidence" value="ECO:0007669"/>
    <property type="project" value="UniProtKB-KW"/>
</dbReference>
<keyword evidence="3" id="KW-0813">Transport</keyword>
<dbReference type="Gene3D" id="3.90.930.1">
    <property type="match status" value="1"/>
</dbReference>
<gene>
    <name evidence="12" type="ORF">FDY95_14320</name>
</gene>
<dbReference type="SUPFAM" id="SSF82185">
    <property type="entry name" value="Histone H3 K4-specific methyltransferase SET7/9 N-terminal domain"/>
    <property type="match status" value="1"/>
</dbReference>
<evidence type="ECO:0000313" key="12">
    <source>
        <dbReference type="EMBL" id="TLM91733.1"/>
    </source>
</evidence>
<comment type="subcellular location">
    <subcellularLocation>
        <location evidence="1">Cell inner membrane</location>
        <topology evidence="1">Single-pass membrane protein</topology>
        <orientation evidence="1">Periplasmic side</orientation>
    </subcellularLocation>
</comment>
<dbReference type="InterPro" id="IPR011652">
    <property type="entry name" value="MORN_2"/>
</dbReference>
<evidence type="ECO:0000256" key="7">
    <source>
        <dbReference type="ARBA" id="ARBA00022927"/>
    </source>
</evidence>
<protein>
    <submittedName>
        <fullName evidence="12">TonB family protein</fullName>
    </submittedName>
</protein>
<name>A0A5R8WPQ1_9BACT</name>